<evidence type="ECO:0000313" key="2">
    <source>
        <dbReference type="EMBL" id="KKZ66824.1"/>
    </source>
</evidence>
<accession>A0A0G2J5K5</accession>
<feature type="transmembrane region" description="Helical" evidence="1">
    <location>
        <begin position="63"/>
        <end position="83"/>
    </location>
</feature>
<proteinExistence type="predicted"/>
<organism evidence="2 3">
    <name type="scientific">[Emmonsia] crescens</name>
    <dbReference type="NCBI Taxonomy" id="73230"/>
    <lineage>
        <taxon>Eukaryota</taxon>
        <taxon>Fungi</taxon>
        <taxon>Dikarya</taxon>
        <taxon>Ascomycota</taxon>
        <taxon>Pezizomycotina</taxon>
        <taxon>Eurotiomycetes</taxon>
        <taxon>Eurotiomycetidae</taxon>
        <taxon>Onygenales</taxon>
        <taxon>Ajellomycetaceae</taxon>
        <taxon>Emergomyces</taxon>
    </lineage>
</organism>
<reference evidence="3" key="1">
    <citation type="journal article" date="2015" name="PLoS Genet.">
        <title>The dynamic genome and transcriptome of the human fungal pathogen Blastomyces and close relative Emmonsia.</title>
        <authorList>
            <person name="Munoz J.F."/>
            <person name="Gauthier G.M."/>
            <person name="Desjardins C.A."/>
            <person name="Gallo J.E."/>
            <person name="Holder J."/>
            <person name="Sullivan T.D."/>
            <person name="Marty A.J."/>
            <person name="Carmen J.C."/>
            <person name="Chen Z."/>
            <person name="Ding L."/>
            <person name="Gujja S."/>
            <person name="Magrini V."/>
            <person name="Misas E."/>
            <person name="Mitreva M."/>
            <person name="Priest M."/>
            <person name="Saif S."/>
            <person name="Whiston E.A."/>
            <person name="Young S."/>
            <person name="Zeng Q."/>
            <person name="Goldman W.E."/>
            <person name="Mardis E.R."/>
            <person name="Taylor J.W."/>
            <person name="McEwen J.G."/>
            <person name="Clay O.K."/>
            <person name="Klein B.S."/>
            <person name="Cuomo C.A."/>
        </authorList>
    </citation>
    <scope>NUCLEOTIDE SEQUENCE [LARGE SCALE GENOMIC DNA]</scope>
    <source>
        <strain evidence="3">UAMH 3008</strain>
    </source>
</reference>
<dbReference type="EMBL" id="LCZI01000385">
    <property type="protein sequence ID" value="KKZ66824.1"/>
    <property type="molecule type" value="Genomic_DNA"/>
</dbReference>
<evidence type="ECO:0000313" key="3">
    <source>
        <dbReference type="Proteomes" id="UP000034164"/>
    </source>
</evidence>
<gene>
    <name evidence="2" type="ORF">EMCG_07490</name>
</gene>
<keyword evidence="1" id="KW-0812">Transmembrane</keyword>
<sequence length="92" mass="10500">MPIRSAKLRPTHQYPIIGRIRLQVPRYRQICSHLELQNPPLTSCSATSNLKAKHLIKWHQITFGNPTVITMLMVVFCISIPFISLPEALIPI</sequence>
<keyword evidence="1" id="KW-0472">Membrane</keyword>
<dbReference type="VEuPathDB" id="FungiDB:EMCG_07490"/>
<keyword evidence="1" id="KW-1133">Transmembrane helix</keyword>
<name>A0A0G2J5K5_9EURO</name>
<protein>
    <submittedName>
        <fullName evidence="2">Uncharacterized protein</fullName>
    </submittedName>
</protein>
<dbReference type="Proteomes" id="UP000034164">
    <property type="component" value="Unassembled WGS sequence"/>
</dbReference>
<dbReference type="AlphaFoldDB" id="A0A0G2J5K5"/>
<comment type="caution">
    <text evidence="2">The sequence shown here is derived from an EMBL/GenBank/DDBJ whole genome shotgun (WGS) entry which is preliminary data.</text>
</comment>
<evidence type="ECO:0000256" key="1">
    <source>
        <dbReference type="SAM" id="Phobius"/>
    </source>
</evidence>